<organism evidence="1 2">
    <name type="scientific">Streptosporangium brasiliense</name>
    <dbReference type="NCBI Taxonomy" id="47480"/>
    <lineage>
        <taxon>Bacteria</taxon>
        <taxon>Bacillati</taxon>
        <taxon>Actinomycetota</taxon>
        <taxon>Actinomycetes</taxon>
        <taxon>Streptosporangiales</taxon>
        <taxon>Streptosporangiaceae</taxon>
        <taxon>Streptosporangium</taxon>
    </lineage>
</organism>
<accession>A0ABT9RIT4</accession>
<name>A0ABT9RIT4_9ACTN</name>
<reference evidence="1 2" key="1">
    <citation type="submission" date="2023-07" db="EMBL/GenBank/DDBJ databases">
        <title>Sequencing the genomes of 1000 actinobacteria strains.</title>
        <authorList>
            <person name="Klenk H.-P."/>
        </authorList>
    </citation>
    <scope>NUCLEOTIDE SEQUENCE [LARGE SCALE GENOMIC DNA]</scope>
    <source>
        <strain evidence="1 2">DSM 44109</strain>
    </source>
</reference>
<dbReference type="EMBL" id="JAUSRB010000002">
    <property type="protein sequence ID" value="MDP9868988.1"/>
    <property type="molecule type" value="Genomic_DNA"/>
</dbReference>
<gene>
    <name evidence="1" type="ORF">J2S55_008254</name>
</gene>
<keyword evidence="2" id="KW-1185">Reference proteome</keyword>
<evidence type="ECO:0000313" key="2">
    <source>
        <dbReference type="Proteomes" id="UP001230426"/>
    </source>
</evidence>
<comment type="caution">
    <text evidence="1">The sequence shown here is derived from an EMBL/GenBank/DDBJ whole genome shotgun (WGS) entry which is preliminary data.</text>
</comment>
<protein>
    <submittedName>
        <fullName evidence="1">Uncharacterized protein</fullName>
    </submittedName>
</protein>
<dbReference type="RefSeq" id="WP_306872404.1">
    <property type="nucleotide sequence ID" value="NZ_JAUSRB010000002.1"/>
</dbReference>
<sequence length="89" mass="9838">MVRAVTRLAEGTRRQMSTVLDARAETLHLPVEHDGLHQRIWLQHRDPFCPCVEHALVAAPAAVANKIGPGFDQAWQAARTGPRKLPRAA</sequence>
<dbReference type="Proteomes" id="UP001230426">
    <property type="component" value="Unassembled WGS sequence"/>
</dbReference>
<proteinExistence type="predicted"/>
<evidence type="ECO:0000313" key="1">
    <source>
        <dbReference type="EMBL" id="MDP9868988.1"/>
    </source>
</evidence>